<gene>
    <name evidence="11" type="primary">Contig7324.g362</name>
    <name evidence="11" type="ORF">STYLEM_13153</name>
</gene>
<dbReference type="OMA" id="VHFNPYT"/>
<reference evidence="11 12" key="1">
    <citation type="submission" date="2014-06" db="EMBL/GenBank/DDBJ databases">
        <authorList>
            <person name="Swart Estienne"/>
        </authorList>
    </citation>
    <scope>NUCLEOTIDE SEQUENCE [LARGE SCALE GENOMIC DNA]</scope>
    <source>
        <strain evidence="11 12">130c</strain>
    </source>
</reference>
<evidence type="ECO:0000259" key="10">
    <source>
        <dbReference type="PROSITE" id="PS51671"/>
    </source>
</evidence>
<dbReference type="PROSITE" id="PS51410">
    <property type="entry name" value="BH4_AAA_HYDROXYL_2"/>
    <property type="match status" value="1"/>
</dbReference>
<keyword evidence="4 8" id="KW-0479">Metal-binding</keyword>
<accession>A0A078AQ49</accession>
<dbReference type="InParanoid" id="A0A078AQ49"/>
<keyword evidence="7" id="KW-0503">Monooxygenase</keyword>
<feature type="binding site" evidence="8">
    <location>
        <position position="344"/>
    </location>
    <ligand>
        <name>Fe cation</name>
        <dbReference type="ChEBI" id="CHEBI:24875"/>
    </ligand>
</feature>
<dbReference type="EMBL" id="CCKQ01012476">
    <property type="protein sequence ID" value="CDW84096.1"/>
    <property type="molecule type" value="Genomic_DNA"/>
</dbReference>
<feature type="domain" description="ACT" evidence="10">
    <location>
        <begin position="50"/>
        <end position="127"/>
    </location>
</feature>
<evidence type="ECO:0000256" key="1">
    <source>
        <dbReference type="ARBA" id="ARBA00001954"/>
    </source>
</evidence>
<dbReference type="InterPro" id="IPR045865">
    <property type="entry name" value="ACT-like_dom_sf"/>
</dbReference>
<dbReference type="AlphaFoldDB" id="A0A078AQ49"/>
<evidence type="ECO:0000256" key="7">
    <source>
        <dbReference type="ARBA" id="ARBA00023033"/>
    </source>
</evidence>
<dbReference type="PROSITE" id="PS51671">
    <property type="entry name" value="ACT"/>
    <property type="match status" value="1"/>
</dbReference>
<evidence type="ECO:0000313" key="11">
    <source>
        <dbReference type="EMBL" id="CDW84096.1"/>
    </source>
</evidence>
<dbReference type="InterPro" id="IPR002912">
    <property type="entry name" value="ACT_dom"/>
</dbReference>
<dbReference type="Gene3D" id="1.10.800.10">
    <property type="entry name" value="Aromatic amino acid hydroxylase"/>
    <property type="match status" value="1"/>
</dbReference>
<evidence type="ECO:0000256" key="3">
    <source>
        <dbReference type="ARBA" id="ARBA00011995"/>
    </source>
</evidence>
<dbReference type="GO" id="GO:0004505">
    <property type="term" value="F:phenylalanine 4-monooxygenase activity"/>
    <property type="evidence" value="ECO:0007669"/>
    <property type="project" value="UniProtKB-EC"/>
</dbReference>
<keyword evidence="5" id="KW-0560">Oxidoreductase</keyword>
<dbReference type="PRINTS" id="PR00372">
    <property type="entry name" value="FYWHYDRXLASE"/>
</dbReference>
<comment type="cofactor">
    <cofactor evidence="1 8">
        <name>Fe(2+)</name>
        <dbReference type="ChEBI" id="CHEBI:29033"/>
    </cofactor>
</comment>
<organism evidence="11 12">
    <name type="scientific">Stylonychia lemnae</name>
    <name type="common">Ciliate</name>
    <dbReference type="NCBI Taxonomy" id="5949"/>
    <lineage>
        <taxon>Eukaryota</taxon>
        <taxon>Sar</taxon>
        <taxon>Alveolata</taxon>
        <taxon>Ciliophora</taxon>
        <taxon>Intramacronucleata</taxon>
        <taxon>Spirotrichea</taxon>
        <taxon>Stichotrichia</taxon>
        <taxon>Sporadotrichida</taxon>
        <taxon>Oxytrichidae</taxon>
        <taxon>Stylonychinae</taxon>
        <taxon>Stylonychia</taxon>
    </lineage>
</organism>
<evidence type="ECO:0000256" key="5">
    <source>
        <dbReference type="ARBA" id="ARBA00023002"/>
    </source>
</evidence>
<feature type="binding site" evidence="8">
    <location>
        <position position="299"/>
    </location>
    <ligand>
        <name>Fe cation</name>
        <dbReference type="ChEBI" id="CHEBI:24875"/>
    </ligand>
</feature>
<keyword evidence="6 8" id="KW-0408">Iron</keyword>
<dbReference type="InterPro" id="IPR036329">
    <property type="entry name" value="Aro-AA_hydroxylase_C_sf"/>
</dbReference>
<keyword evidence="12" id="KW-1185">Reference proteome</keyword>
<sequence length="456" mass="53333">MFQKQLLRINEYNCKLGANFSSINASQNFNDSDLISNYGSCMNSQNEISSIKIQIKDQCGGLNEILSIFKSFKIEITRVQSKPYLIWQDKQIINYYLDFQRILQEQKIMKLIQKLEIISQSVELLKMPEVPWFPQQLNDLDLYENSTIQTESETQKQELLYFKDENYQQRRKSISLTASKYKINDKSLPIIEYTNNDDYVWNYCFTRLEKLYKKFACEEYNWAFDQFKKNFSNFDKKVPQLNDVSIYLQSQTGWRLKPVAGMLSKREFLNGLAFRVFHSVQFIRHHSVPLFAFEPDIIHDLLGHAPMFAIQDFADFSQQIGMASLGVSDEELEKLAAIYMYTIEFGMCRENGQLKAYGAGLMGSVNELEYCVSDKPKHLPFDPFVICQDHMGYPLNALQPVYFVADSFSKVVKQISSYCDQINRPFNATYIAREQRIFLDKQVKMIQAINKVPQFL</sequence>
<protein>
    <recommendedName>
        <fullName evidence="3">phenylalanine 4-monooxygenase</fullName>
        <ecNumber evidence="3">1.14.16.1</ecNumber>
    </recommendedName>
</protein>
<feature type="binding site" evidence="8">
    <location>
        <position position="304"/>
    </location>
    <ligand>
        <name>Fe cation</name>
        <dbReference type="ChEBI" id="CHEBI:24875"/>
    </ligand>
</feature>
<name>A0A078AQ49_STYLE</name>
<dbReference type="PANTHER" id="PTHR11473">
    <property type="entry name" value="AROMATIC AMINO ACID HYDROXYLASE"/>
    <property type="match status" value="1"/>
</dbReference>
<dbReference type="SUPFAM" id="SSF55021">
    <property type="entry name" value="ACT-like"/>
    <property type="match status" value="1"/>
</dbReference>
<evidence type="ECO:0000256" key="2">
    <source>
        <dbReference type="ARBA" id="ARBA00009712"/>
    </source>
</evidence>
<dbReference type="Pfam" id="PF00351">
    <property type="entry name" value="Biopterin_H"/>
    <property type="match status" value="1"/>
</dbReference>
<dbReference type="InterPro" id="IPR019774">
    <property type="entry name" value="Aromatic-AA_hydroxylase_C"/>
</dbReference>
<evidence type="ECO:0000256" key="8">
    <source>
        <dbReference type="PIRSR" id="PIRSR601273-2"/>
    </source>
</evidence>
<evidence type="ECO:0000256" key="6">
    <source>
        <dbReference type="ARBA" id="ARBA00023004"/>
    </source>
</evidence>
<dbReference type="PANTHER" id="PTHR11473:SF24">
    <property type="entry name" value="PHENYLALANINE-4-HYDROXYLASE"/>
    <property type="match status" value="1"/>
</dbReference>
<proteinExistence type="inferred from homology"/>
<evidence type="ECO:0000313" key="12">
    <source>
        <dbReference type="Proteomes" id="UP000039865"/>
    </source>
</evidence>
<dbReference type="InterPro" id="IPR036951">
    <property type="entry name" value="ArAA_hydroxylase_sf"/>
</dbReference>
<dbReference type="InterPro" id="IPR001273">
    <property type="entry name" value="ArAA_hydroxylase"/>
</dbReference>
<dbReference type="OrthoDB" id="983542at2759"/>
<dbReference type="GO" id="GO:0005506">
    <property type="term" value="F:iron ion binding"/>
    <property type="evidence" value="ECO:0007669"/>
    <property type="project" value="InterPro"/>
</dbReference>
<evidence type="ECO:0000256" key="4">
    <source>
        <dbReference type="ARBA" id="ARBA00022723"/>
    </source>
</evidence>
<dbReference type="Proteomes" id="UP000039865">
    <property type="component" value="Unassembled WGS sequence"/>
</dbReference>
<feature type="domain" description="Biopterin-dependent aromatic amino acid hydroxylase family profile" evidence="9">
    <location>
        <begin position="118"/>
        <end position="456"/>
    </location>
</feature>
<dbReference type="SUPFAM" id="SSF56534">
    <property type="entry name" value="Aromatic aminoacid monoxygenases, catalytic and oligomerization domains"/>
    <property type="match status" value="1"/>
</dbReference>
<evidence type="ECO:0000259" key="9">
    <source>
        <dbReference type="PROSITE" id="PS51410"/>
    </source>
</evidence>
<comment type="similarity">
    <text evidence="2">Belongs to the biopterin-dependent aromatic amino acid hydroxylase family.</text>
</comment>
<dbReference type="EC" id="1.14.16.1" evidence="3"/>